<gene>
    <name evidence="2" type="ORF">ABW18_13375</name>
</gene>
<keyword evidence="3" id="KW-1185">Reference proteome</keyword>
<proteinExistence type="predicted"/>
<feature type="non-terminal residue" evidence="2">
    <location>
        <position position="1"/>
    </location>
</feature>
<evidence type="ECO:0000313" key="2">
    <source>
        <dbReference type="EMBL" id="KNA91248.1"/>
    </source>
</evidence>
<organism evidence="2 3">
    <name type="scientific">Gordonia jacobaea</name>
    <dbReference type="NCBI Taxonomy" id="122202"/>
    <lineage>
        <taxon>Bacteria</taxon>
        <taxon>Bacillati</taxon>
        <taxon>Actinomycetota</taxon>
        <taxon>Actinomycetes</taxon>
        <taxon>Mycobacteriales</taxon>
        <taxon>Gordoniaceae</taxon>
        <taxon>Gordonia</taxon>
    </lineage>
</organism>
<comment type="caution">
    <text evidence="2">The sequence shown here is derived from an EMBL/GenBank/DDBJ whole genome shotgun (WGS) entry which is preliminary data.</text>
</comment>
<protein>
    <submittedName>
        <fullName evidence="2">Daunorubicin ABC transporter ATPase</fullName>
    </submittedName>
</protein>
<evidence type="ECO:0000313" key="3">
    <source>
        <dbReference type="Proteomes" id="UP000037247"/>
    </source>
</evidence>
<name>A0ABR5IC37_9ACTN</name>
<evidence type="ECO:0000256" key="1">
    <source>
        <dbReference type="SAM" id="MobiDB-lite"/>
    </source>
</evidence>
<reference evidence="2 3" key="1">
    <citation type="submission" date="2015-05" db="EMBL/GenBank/DDBJ databases">
        <title>Draft genome sequence of the bacterium Gordonia jacobaea a new member of the Gordonia genus.</title>
        <authorList>
            <person name="Jimenez-Galisteo G."/>
            <person name="Dominguez A."/>
            <person name="Munoz E."/>
            <person name="Vinas M."/>
        </authorList>
    </citation>
    <scope>NUCLEOTIDE SEQUENCE [LARGE SCALE GENOMIC DNA]</scope>
    <source>
        <strain evidence="3">mv1</strain>
    </source>
</reference>
<accession>A0ABR5IC37</accession>
<dbReference type="Proteomes" id="UP000037247">
    <property type="component" value="Unassembled WGS sequence"/>
</dbReference>
<feature type="region of interest" description="Disordered" evidence="1">
    <location>
        <begin position="100"/>
        <end position="126"/>
    </location>
</feature>
<dbReference type="EMBL" id="LDTZ01000017">
    <property type="protein sequence ID" value="KNA91248.1"/>
    <property type="molecule type" value="Genomic_DNA"/>
</dbReference>
<sequence length="126" mass="13096">KGRVIAEGTPLQLKERAGAASVVITVSNAASLPAAQDLLRRNGGEVFIDETARTLTSSASGLADLTRIAGWFDESGITVDDIGLARPSLDDVFLSLTGHRAETTDDDPDADNATDNATPTSSGDIR</sequence>